<dbReference type="Proteomes" id="UP000327157">
    <property type="component" value="Chromosome 14"/>
</dbReference>
<dbReference type="InterPro" id="IPR000120">
    <property type="entry name" value="Amidase"/>
</dbReference>
<dbReference type="PANTHER" id="PTHR11895:SF73">
    <property type="entry name" value="AMIDASE FAMILY PROTEIN"/>
    <property type="match status" value="1"/>
</dbReference>
<keyword evidence="2" id="KW-0808">Transferase</keyword>
<evidence type="ECO:0000313" key="3">
    <source>
        <dbReference type="Proteomes" id="UP000327157"/>
    </source>
</evidence>
<reference evidence="2 3" key="1">
    <citation type="submission" date="2019-09" db="EMBL/GenBank/DDBJ databases">
        <authorList>
            <person name="Ou C."/>
        </authorList>
    </citation>
    <scope>NUCLEOTIDE SEQUENCE [LARGE SCALE GENOMIC DNA]</scope>
    <source>
        <strain evidence="2">S2</strain>
        <tissue evidence="2">Leaf</tissue>
    </source>
</reference>
<dbReference type="GO" id="GO:0050567">
    <property type="term" value="F:glutaminyl-tRNA synthase (glutamine-hydrolyzing) activity"/>
    <property type="evidence" value="ECO:0007669"/>
    <property type="project" value="TreeGrafter"/>
</dbReference>
<dbReference type="GO" id="GO:0016740">
    <property type="term" value="F:transferase activity"/>
    <property type="evidence" value="ECO:0007669"/>
    <property type="project" value="UniProtKB-KW"/>
</dbReference>
<organism evidence="2 3">
    <name type="scientific">Pyrus ussuriensis x Pyrus communis</name>
    <dbReference type="NCBI Taxonomy" id="2448454"/>
    <lineage>
        <taxon>Eukaryota</taxon>
        <taxon>Viridiplantae</taxon>
        <taxon>Streptophyta</taxon>
        <taxon>Embryophyta</taxon>
        <taxon>Tracheophyta</taxon>
        <taxon>Spermatophyta</taxon>
        <taxon>Magnoliopsida</taxon>
        <taxon>eudicotyledons</taxon>
        <taxon>Gunneridae</taxon>
        <taxon>Pentapetalae</taxon>
        <taxon>rosids</taxon>
        <taxon>fabids</taxon>
        <taxon>Rosales</taxon>
        <taxon>Rosaceae</taxon>
        <taxon>Amygdaloideae</taxon>
        <taxon>Maleae</taxon>
        <taxon>Pyrus</taxon>
    </lineage>
</organism>
<reference evidence="2 3" key="3">
    <citation type="submission" date="2019-11" db="EMBL/GenBank/DDBJ databases">
        <title>A de novo genome assembly of a pear dwarfing rootstock.</title>
        <authorList>
            <person name="Wang F."/>
            <person name="Wang J."/>
            <person name="Li S."/>
            <person name="Zhang Y."/>
            <person name="Fang M."/>
            <person name="Ma L."/>
            <person name="Zhao Y."/>
            <person name="Jiang S."/>
        </authorList>
    </citation>
    <scope>NUCLEOTIDE SEQUENCE [LARGE SCALE GENOMIC DNA]</scope>
    <source>
        <strain evidence="2">S2</strain>
        <tissue evidence="2">Leaf</tissue>
    </source>
</reference>
<protein>
    <submittedName>
        <fullName evidence="2">Glutamyl-tRNA(Gln) amidotransferase subunit A-like</fullName>
    </submittedName>
</protein>
<proteinExistence type="predicted"/>
<keyword evidence="3" id="KW-1185">Reference proteome</keyword>
<reference evidence="3" key="2">
    <citation type="submission" date="2019-10" db="EMBL/GenBank/DDBJ databases">
        <title>A de novo genome assembly of a pear dwarfing rootstock.</title>
        <authorList>
            <person name="Wang F."/>
            <person name="Wang J."/>
            <person name="Li S."/>
            <person name="Zhang Y."/>
            <person name="Fang M."/>
            <person name="Ma L."/>
            <person name="Zhao Y."/>
            <person name="Jiang S."/>
        </authorList>
    </citation>
    <scope>NUCLEOTIDE SEQUENCE [LARGE SCALE GENOMIC DNA]</scope>
</reference>
<dbReference type="OrthoDB" id="566138at2759"/>
<name>A0A5N5G5H1_9ROSA</name>
<feature type="domain" description="Amidase" evidence="1">
    <location>
        <begin position="141"/>
        <end position="322"/>
    </location>
</feature>
<dbReference type="AlphaFoldDB" id="A0A5N5G5H1"/>
<gene>
    <name evidence="2" type="ORF">D8674_012189</name>
</gene>
<dbReference type="PANTHER" id="PTHR11895">
    <property type="entry name" value="TRANSAMIDASE"/>
    <property type="match status" value="1"/>
</dbReference>
<evidence type="ECO:0000259" key="1">
    <source>
        <dbReference type="Pfam" id="PF01425"/>
    </source>
</evidence>
<evidence type="ECO:0000313" key="2">
    <source>
        <dbReference type="EMBL" id="KAB2609021.1"/>
    </source>
</evidence>
<sequence>MIILFILCLKKKKKNESLEKISDISSIRRVFELFDSNFFNDEKMLEIVKCAKKFNIPTIRANRKLVGSVNGGLQDPSALIFPLSTKFNYPSLSGIYRPKNDDDIAFMTISLTFHSCCYEIDIYQVLKLGELIKSKQITSVELTRIFIQRLKRYNPILEAVVTYTEELANQQAKGADKLLARGVYLCPLHGIPYGLKDIISVPHYKTTWGSTTFKDQVLNTETWFFAKLVTGLLAYDDIWFGGRTRNPWNIKEFTIGSSSGPAACTSAGMVSFAIGSETVGSMTLPASCCGVAALHLTFGFVGRTGIISLSKSLDPNDLSSRDILLEDHFLVDITKLTVRYVDDAEMEVVHVLESKGVNMVPFKLNYIVDSVQGIVNFTMDVDMLAHFDEWQRSRKDDDCESQSQWPPELHRARIFPAVDHVQVFLIDSFSVDAFIGDATDWERVCMGNLVGMPVIVALALAMAHQPVTDHHKK</sequence>
<dbReference type="SUPFAM" id="SSF75304">
    <property type="entry name" value="Amidase signature (AS) enzymes"/>
    <property type="match status" value="1"/>
</dbReference>
<dbReference type="EMBL" id="SMOL01000553">
    <property type="protein sequence ID" value="KAB2609021.1"/>
    <property type="molecule type" value="Genomic_DNA"/>
</dbReference>
<dbReference type="InterPro" id="IPR036928">
    <property type="entry name" value="AS_sf"/>
</dbReference>
<dbReference type="Gene3D" id="3.90.1300.10">
    <property type="entry name" value="Amidase signature (AS) domain"/>
    <property type="match status" value="1"/>
</dbReference>
<accession>A0A5N5G5H1</accession>
<comment type="caution">
    <text evidence="2">The sequence shown here is derived from an EMBL/GenBank/DDBJ whole genome shotgun (WGS) entry which is preliminary data.</text>
</comment>
<dbReference type="Pfam" id="PF01425">
    <property type="entry name" value="Amidase"/>
    <property type="match status" value="1"/>
</dbReference>
<dbReference type="InterPro" id="IPR023631">
    <property type="entry name" value="Amidase_dom"/>
</dbReference>